<dbReference type="Pfam" id="PF02466">
    <property type="entry name" value="Tim17"/>
    <property type="match status" value="1"/>
</dbReference>
<evidence type="ECO:0000256" key="9">
    <source>
        <dbReference type="SAM" id="MobiDB-lite"/>
    </source>
</evidence>
<dbReference type="AlphaFoldDB" id="A0A024V9W4"/>
<evidence type="ECO:0000256" key="1">
    <source>
        <dbReference type="ARBA" id="ARBA00004448"/>
    </source>
</evidence>
<dbReference type="Proteomes" id="UP000030690">
    <property type="component" value="Unassembled WGS sequence"/>
</dbReference>
<evidence type="ECO:0000256" key="8">
    <source>
        <dbReference type="RuleBase" id="RU367038"/>
    </source>
</evidence>
<evidence type="ECO:0000313" key="10">
    <source>
        <dbReference type="EMBL" id="ETW19611.1"/>
    </source>
</evidence>
<dbReference type="SMR" id="A0A024V9W4"/>
<keyword evidence="8" id="KW-0811">Translocation</keyword>
<keyword evidence="3 8" id="KW-0812">Transmembrane</keyword>
<protein>
    <recommendedName>
        <fullName evidence="8">Mitochondrial import inner membrane translocase subunit TIM22</fullName>
    </recommendedName>
</protein>
<feature type="transmembrane region" description="Helical" evidence="8">
    <location>
        <begin position="71"/>
        <end position="92"/>
    </location>
</feature>
<keyword evidence="4 8" id="KW-0999">Mitochondrion inner membrane</keyword>
<keyword evidence="8" id="KW-0653">Protein transport</keyword>
<gene>
    <name evidence="10" type="ORF">PFFVO_01536</name>
</gene>
<evidence type="ECO:0000256" key="6">
    <source>
        <dbReference type="ARBA" id="ARBA00023128"/>
    </source>
</evidence>
<evidence type="ECO:0000256" key="7">
    <source>
        <dbReference type="ARBA" id="ARBA00023136"/>
    </source>
</evidence>
<keyword evidence="7 8" id="KW-0472">Membrane</keyword>
<sequence>MSINNNSVNNSNVTTSNNNTENDNNSRSKSGILNDRYINFKIFKKGEELSDEQKAFIKVQTYLNEGILPKCIGMGIGGGIVGLLIGVFFFSMQPSNIDYNLTYKQQLKEQFSLLKQSVKSSCLNFAKIGFLYSFYENSLQKIRATNDLTNTLYSGCLTGASISYKKGVPSMISGCASFAAFSLAIEKWQRSTR</sequence>
<dbReference type="EMBL" id="KI925062">
    <property type="protein sequence ID" value="ETW19611.1"/>
    <property type="molecule type" value="Genomic_DNA"/>
</dbReference>
<dbReference type="GO" id="GO:0042721">
    <property type="term" value="C:TIM22 mitochondrial import inner membrane insertion complex"/>
    <property type="evidence" value="ECO:0007669"/>
    <property type="project" value="UniProtKB-UniRule"/>
</dbReference>
<feature type="compositionally biased region" description="Low complexity" evidence="9">
    <location>
        <begin position="1"/>
        <end position="25"/>
    </location>
</feature>
<dbReference type="GO" id="GO:0008320">
    <property type="term" value="F:protein transmembrane transporter activity"/>
    <property type="evidence" value="ECO:0007669"/>
    <property type="project" value="UniProtKB-UniRule"/>
</dbReference>
<keyword evidence="8" id="KW-0813">Transport</keyword>
<comment type="similarity">
    <text evidence="2 8">Belongs to the Tim17/Tim22/Tim23 family.</text>
</comment>
<evidence type="ECO:0000313" key="11">
    <source>
        <dbReference type="Proteomes" id="UP000030690"/>
    </source>
</evidence>
<dbReference type="PANTHER" id="PTHR14110:SF0">
    <property type="entry name" value="MITOCHONDRIAL IMPORT INNER MEMBRANE TRANSLOCASE SUBUNIT TIM22"/>
    <property type="match status" value="1"/>
</dbReference>
<evidence type="ECO:0000256" key="4">
    <source>
        <dbReference type="ARBA" id="ARBA00022792"/>
    </source>
</evidence>
<dbReference type="PANTHER" id="PTHR14110">
    <property type="entry name" value="MITOCHONDRIAL IMPORT INNER MEMBRANE TRANSLOCASE SUBUNIT TIM22"/>
    <property type="match status" value="1"/>
</dbReference>
<feature type="transmembrane region" description="Helical" evidence="8">
    <location>
        <begin position="167"/>
        <end position="185"/>
    </location>
</feature>
<comment type="subcellular location">
    <subcellularLocation>
        <location evidence="1 8">Mitochondrion inner membrane</location>
        <topology evidence="1 8">Multi-pass membrane protein</topology>
    </subcellularLocation>
</comment>
<keyword evidence="6 8" id="KW-0496">Mitochondrion</keyword>
<proteinExistence type="inferred from homology"/>
<name>A0A024V9W4_PLAFA</name>
<dbReference type="GO" id="GO:0030943">
    <property type="term" value="F:mitochondrion targeting sequence binding"/>
    <property type="evidence" value="ECO:0007669"/>
    <property type="project" value="TreeGrafter"/>
</dbReference>
<evidence type="ECO:0000256" key="5">
    <source>
        <dbReference type="ARBA" id="ARBA00022989"/>
    </source>
</evidence>
<organism evidence="10 11">
    <name type="scientific">Plasmodium falciparum Vietnam Oak-Knoll</name>
    <name type="common">FVO</name>
    <dbReference type="NCBI Taxonomy" id="1036723"/>
    <lineage>
        <taxon>Eukaryota</taxon>
        <taxon>Sar</taxon>
        <taxon>Alveolata</taxon>
        <taxon>Apicomplexa</taxon>
        <taxon>Aconoidasida</taxon>
        <taxon>Haemosporida</taxon>
        <taxon>Plasmodiidae</taxon>
        <taxon>Plasmodium</taxon>
        <taxon>Plasmodium (Laverania)</taxon>
    </lineage>
</organism>
<keyword evidence="5 8" id="KW-1133">Transmembrane helix</keyword>
<dbReference type="OrthoDB" id="75343at2759"/>
<dbReference type="InterPro" id="IPR039175">
    <property type="entry name" value="TIM22"/>
</dbReference>
<comment type="function">
    <text evidence="8">Essential core component of the TIM22 complex, a complex that mediates the import and insertion of multi-pass transmembrane proteins into the mitochondrial inner membrane. In the TIM22 complex, it constitutes the voltage-activated and signal-gated channel. Forms a twin-pore translocase that uses the membrane potential as external driving force in 2 voltage-dependent steps.</text>
</comment>
<evidence type="ECO:0000256" key="3">
    <source>
        <dbReference type="ARBA" id="ARBA00022692"/>
    </source>
</evidence>
<comment type="subunit">
    <text evidence="8">Component of the TIM22 complex.</text>
</comment>
<accession>A0A024V9W4</accession>
<reference evidence="10 11" key="2">
    <citation type="submission" date="2013-02" db="EMBL/GenBank/DDBJ databases">
        <title>The Genome Sequence of Plasmodium falciparum Vietnam Oak-Knoll (FVO).</title>
        <authorList>
            <consortium name="The Broad Institute Genome Sequencing Platform"/>
            <consortium name="The Broad Institute Genome Sequencing Center for Infectious Disease"/>
            <person name="Neafsey D."/>
            <person name="Cheeseman I."/>
            <person name="Volkman S."/>
            <person name="Adams J."/>
            <person name="Walker B."/>
            <person name="Young S.K."/>
            <person name="Zeng Q."/>
            <person name="Gargeya S."/>
            <person name="Fitzgerald M."/>
            <person name="Haas B."/>
            <person name="Abouelleil A."/>
            <person name="Alvarado L."/>
            <person name="Arachchi H.M."/>
            <person name="Berlin A.M."/>
            <person name="Chapman S.B."/>
            <person name="Dewar J."/>
            <person name="Goldberg J."/>
            <person name="Griggs A."/>
            <person name="Gujja S."/>
            <person name="Hansen M."/>
            <person name="Howarth C."/>
            <person name="Imamovic A."/>
            <person name="Larimer J."/>
            <person name="McCowan C."/>
            <person name="Murphy C."/>
            <person name="Neiman D."/>
            <person name="Pearson M."/>
            <person name="Priest M."/>
            <person name="Roberts A."/>
            <person name="Saif S."/>
            <person name="Shea T."/>
            <person name="Sisk P."/>
            <person name="Sykes S."/>
            <person name="Wortman J."/>
            <person name="Nusbaum C."/>
            <person name="Birren B."/>
        </authorList>
    </citation>
    <scope>NUCLEOTIDE SEQUENCE [LARGE SCALE GENOMIC DNA]</scope>
    <source>
        <strain evidence="11">Vietnam Oak-Knoll (FVO)</strain>
    </source>
</reference>
<dbReference type="GO" id="GO:0045039">
    <property type="term" value="P:protein insertion into mitochondrial inner membrane"/>
    <property type="evidence" value="ECO:0007669"/>
    <property type="project" value="UniProtKB-UniRule"/>
</dbReference>
<feature type="region of interest" description="Disordered" evidence="9">
    <location>
        <begin position="1"/>
        <end position="28"/>
    </location>
</feature>
<reference evidence="10 11" key="1">
    <citation type="submission" date="2013-02" db="EMBL/GenBank/DDBJ databases">
        <title>The Genome Annotation of Plasmodium falciparum Vietnam Oak-Knoll (FVO).</title>
        <authorList>
            <consortium name="The Broad Institute Genome Sequencing Platform"/>
            <consortium name="The Broad Institute Genome Sequencing Center for Infectious Disease"/>
            <person name="Neafsey D."/>
            <person name="Hoffman S."/>
            <person name="Volkman S."/>
            <person name="Rosenthal P."/>
            <person name="Walker B."/>
            <person name="Young S.K."/>
            <person name="Zeng Q."/>
            <person name="Gargeya S."/>
            <person name="Fitzgerald M."/>
            <person name="Haas B."/>
            <person name="Abouelleil A."/>
            <person name="Allen A.W."/>
            <person name="Alvarado L."/>
            <person name="Arachchi H.M."/>
            <person name="Berlin A.M."/>
            <person name="Chapman S.B."/>
            <person name="Gainer-Dewar J."/>
            <person name="Goldberg J."/>
            <person name="Griggs A."/>
            <person name="Gujja S."/>
            <person name="Hansen M."/>
            <person name="Howarth C."/>
            <person name="Imamovic A."/>
            <person name="Ireland A."/>
            <person name="Larimer J."/>
            <person name="McCowan C."/>
            <person name="Murphy C."/>
            <person name="Pearson M."/>
            <person name="Poon T.W."/>
            <person name="Priest M."/>
            <person name="Roberts A."/>
            <person name="Saif S."/>
            <person name="Shea T."/>
            <person name="Sisk P."/>
            <person name="Sykes S."/>
            <person name="Wortman J."/>
            <person name="Nusbaum C."/>
            <person name="Birren B."/>
        </authorList>
    </citation>
    <scope>NUCLEOTIDE SEQUENCE [LARGE SCALE GENOMIC DNA]</scope>
    <source>
        <strain evidence="11">Vietnam Oak-Knoll (FVO)</strain>
    </source>
</reference>
<evidence type="ECO:0000256" key="2">
    <source>
        <dbReference type="ARBA" id="ARBA00008444"/>
    </source>
</evidence>